<comment type="caution">
    <text evidence="4">The sequence shown here is derived from an EMBL/GenBank/DDBJ whole genome shotgun (WGS) entry which is preliminary data.</text>
</comment>
<dbReference type="RefSeq" id="WP_069328453.1">
    <property type="nucleotide sequence ID" value="NZ_MDER01000051.1"/>
</dbReference>
<name>A0A1E3L1L5_9BACL</name>
<dbReference type="PANTHER" id="PTHR34383:SF3">
    <property type="entry name" value="POLYPHOSPHATE:AMP PHOSPHOTRANSFERASE"/>
    <property type="match status" value="1"/>
</dbReference>
<protein>
    <submittedName>
        <fullName evidence="4">Polyphosphate kinase</fullName>
        <ecNumber evidence="4">2.7.4.1</ecNumber>
    </submittedName>
</protein>
<dbReference type="InterPro" id="IPR022300">
    <property type="entry name" value="PPK2-rel_1"/>
</dbReference>
<dbReference type="InterPro" id="IPR016898">
    <property type="entry name" value="Polyphosphate_phosphotransfera"/>
</dbReference>
<dbReference type="InterPro" id="IPR027417">
    <property type="entry name" value="P-loop_NTPase"/>
</dbReference>
<dbReference type="PATRIC" id="fig|1886670.3.peg.3107"/>
<evidence type="ECO:0000256" key="1">
    <source>
        <dbReference type="ARBA" id="ARBA00022679"/>
    </source>
</evidence>
<dbReference type="Proteomes" id="UP000094578">
    <property type="component" value="Unassembled WGS sequence"/>
</dbReference>
<organism evidence="4 5">
    <name type="scientific">Paenibacillus nuruki</name>
    <dbReference type="NCBI Taxonomy" id="1886670"/>
    <lineage>
        <taxon>Bacteria</taxon>
        <taxon>Bacillati</taxon>
        <taxon>Bacillota</taxon>
        <taxon>Bacilli</taxon>
        <taxon>Bacillales</taxon>
        <taxon>Paenibacillaceae</taxon>
        <taxon>Paenibacillus</taxon>
    </lineage>
</organism>
<evidence type="ECO:0000259" key="3">
    <source>
        <dbReference type="Pfam" id="PF03976"/>
    </source>
</evidence>
<dbReference type="EMBL" id="MDER01000051">
    <property type="protein sequence ID" value="ODP27604.1"/>
    <property type="molecule type" value="Genomic_DNA"/>
</dbReference>
<keyword evidence="2 4" id="KW-0418">Kinase</keyword>
<dbReference type="PIRSF" id="PIRSF028756">
    <property type="entry name" value="PPK2_prd"/>
    <property type="match status" value="1"/>
</dbReference>
<evidence type="ECO:0000313" key="5">
    <source>
        <dbReference type="Proteomes" id="UP000094578"/>
    </source>
</evidence>
<dbReference type="STRING" id="1886670.PTI45_03059"/>
<sequence length="283" mass="33471">MSKRPLNWVLATGDKIDLKKIDPKSTGEYTSKEDTEKETKELMKRFEKLQDKLFSSKKKSLLFIFQGMDCSGKDGVINKVFSISHPQGVQTHSFKTPTREELDHDFLWRAHKLVSGLGYITAFNRSYYEDVLITRVHKLISDKKAQQRFKQIRHFEEMLDDNGVKVVKIFLHISKEFQLEKLIARIENPKKNWKFDESDLLERKSWDTYQAYYEDVFANAATKDHPWHIVSSDNRWYRDLAVLQIVVRTLEDLDLSYPDPNPKLQDHLPDMYAEREKLLKDKK</sequence>
<dbReference type="GO" id="GO:0008976">
    <property type="term" value="F:polyphosphate kinase activity"/>
    <property type="evidence" value="ECO:0007669"/>
    <property type="project" value="UniProtKB-EC"/>
</dbReference>
<keyword evidence="5" id="KW-1185">Reference proteome</keyword>
<dbReference type="EC" id="2.7.4.1" evidence="4"/>
<feature type="domain" description="Polyphosphate kinase-2-related" evidence="3">
    <location>
        <begin position="30"/>
        <end position="252"/>
    </location>
</feature>
<dbReference type="AlphaFoldDB" id="A0A1E3L1L5"/>
<evidence type="ECO:0000256" key="2">
    <source>
        <dbReference type="ARBA" id="ARBA00022777"/>
    </source>
</evidence>
<dbReference type="Pfam" id="PF03976">
    <property type="entry name" value="PPK2"/>
    <property type="match status" value="1"/>
</dbReference>
<keyword evidence="1 4" id="KW-0808">Transferase</keyword>
<dbReference type="NCBIfam" id="TIGR03709">
    <property type="entry name" value="PPK2_rel_1"/>
    <property type="match status" value="1"/>
</dbReference>
<reference evidence="4 5" key="1">
    <citation type="submission" date="2016-08" db="EMBL/GenBank/DDBJ databases">
        <title>Genome sequencing of Paenibacillus sp. TI45-13ar, isolated from Korean traditional nuruk.</title>
        <authorList>
            <person name="Kim S.-J."/>
        </authorList>
    </citation>
    <scope>NUCLEOTIDE SEQUENCE [LARGE SCALE GENOMIC DNA]</scope>
    <source>
        <strain evidence="4 5">TI45-13ar</strain>
    </source>
</reference>
<gene>
    <name evidence="4" type="ORF">PTI45_03059</name>
</gene>
<dbReference type="SUPFAM" id="SSF52540">
    <property type="entry name" value="P-loop containing nucleoside triphosphate hydrolases"/>
    <property type="match status" value="1"/>
</dbReference>
<dbReference type="InterPro" id="IPR022488">
    <property type="entry name" value="PPK2-related"/>
</dbReference>
<dbReference type="Gene3D" id="3.40.50.300">
    <property type="entry name" value="P-loop containing nucleotide triphosphate hydrolases"/>
    <property type="match status" value="1"/>
</dbReference>
<proteinExistence type="predicted"/>
<dbReference type="PANTHER" id="PTHR34383">
    <property type="entry name" value="POLYPHOSPHATE:AMP PHOSPHOTRANSFERASE-RELATED"/>
    <property type="match status" value="1"/>
</dbReference>
<dbReference type="GO" id="GO:0006797">
    <property type="term" value="P:polyphosphate metabolic process"/>
    <property type="evidence" value="ECO:0007669"/>
    <property type="project" value="InterPro"/>
</dbReference>
<accession>A0A1E3L1L5</accession>
<evidence type="ECO:0000313" key="4">
    <source>
        <dbReference type="EMBL" id="ODP27604.1"/>
    </source>
</evidence>